<name>A0A1W2GN68_REIFA</name>
<protein>
    <recommendedName>
        <fullName evidence="3">SprB repeat-containing protein</fullName>
    </recommendedName>
</protein>
<dbReference type="EMBL" id="FWYF01000004">
    <property type="protein sequence ID" value="SMD38041.1"/>
    <property type="molecule type" value="Genomic_DNA"/>
</dbReference>
<dbReference type="RefSeq" id="WP_139793968.1">
    <property type="nucleotide sequence ID" value="NZ_FWYF01000004.1"/>
</dbReference>
<dbReference type="STRING" id="692418.SAMN04488029_3603"/>
<organism evidence="1 2">
    <name type="scientific">Reichenbachiella faecimaris</name>
    <dbReference type="NCBI Taxonomy" id="692418"/>
    <lineage>
        <taxon>Bacteria</taxon>
        <taxon>Pseudomonadati</taxon>
        <taxon>Bacteroidota</taxon>
        <taxon>Cytophagia</taxon>
        <taxon>Cytophagales</taxon>
        <taxon>Reichenbachiellaceae</taxon>
        <taxon>Reichenbachiella</taxon>
    </lineage>
</organism>
<accession>A0A1W2GN68</accession>
<gene>
    <name evidence="1" type="ORF">SAMN04488029_3603</name>
</gene>
<evidence type="ECO:0008006" key="3">
    <source>
        <dbReference type="Google" id="ProtNLM"/>
    </source>
</evidence>
<dbReference type="Proteomes" id="UP000192472">
    <property type="component" value="Unassembled WGS sequence"/>
</dbReference>
<dbReference type="PROSITE" id="PS51257">
    <property type="entry name" value="PROKAR_LIPOPROTEIN"/>
    <property type="match status" value="1"/>
</dbReference>
<evidence type="ECO:0000313" key="1">
    <source>
        <dbReference type="EMBL" id="SMD38041.1"/>
    </source>
</evidence>
<sequence length="257" mass="27109">MRKRILSLMSLVVFACSDNQEVNCDLSDLALTVSGNENADCNAGATISFDAQGGEGPYLFRFEGSPFQDLTEFNGVPLGGPFLAEVKDAKGCEATLEVFVSGDENTVSFDAETTAAGCGMSGGTISITASGGEGDYQYRFKDENFNDSNTFAGLKTGTYQISVMDGAGCINIKGIKVLSGISFKSDVQPIINVSCATTDCHRSGNGLSDFTNFNIIQSRTSSIKSQVVSKVMPKDGALSDAEIQAIVCWIDDGALNN</sequence>
<reference evidence="1 2" key="1">
    <citation type="submission" date="2017-04" db="EMBL/GenBank/DDBJ databases">
        <authorList>
            <person name="Afonso C.L."/>
            <person name="Miller P.J."/>
            <person name="Scott M.A."/>
            <person name="Spackman E."/>
            <person name="Goraichik I."/>
            <person name="Dimitrov K.M."/>
            <person name="Suarez D.L."/>
            <person name="Swayne D.E."/>
        </authorList>
    </citation>
    <scope>NUCLEOTIDE SEQUENCE [LARGE SCALE GENOMIC DNA]</scope>
    <source>
        <strain evidence="1 2">DSM 26133</strain>
    </source>
</reference>
<evidence type="ECO:0000313" key="2">
    <source>
        <dbReference type="Proteomes" id="UP000192472"/>
    </source>
</evidence>
<keyword evidence="2" id="KW-1185">Reference proteome</keyword>
<dbReference type="OrthoDB" id="1524994at2"/>
<dbReference type="AlphaFoldDB" id="A0A1W2GN68"/>
<proteinExistence type="predicted"/>